<dbReference type="AlphaFoldDB" id="A0A090Q101"/>
<evidence type="ECO:0000313" key="2">
    <source>
        <dbReference type="Proteomes" id="UP000029221"/>
    </source>
</evidence>
<keyword evidence="2" id="KW-1185">Reference proteome</keyword>
<dbReference type="Proteomes" id="UP000029221">
    <property type="component" value="Unassembled WGS sequence"/>
</dbReference>
<dbReference type="InterPro" id="IPR008964">
    <property type="entry name" value="Invasin/intimin_cell_adhesion"/>
</dbReference>
<accession>A0A090Q101</accession>
<sequence length="381" mass="42261">MSSKEHPYVDPTYRLINTTTEYLAGDNIVLEISTTTDDNPLLKIIGNQGIILIKPIKNDAYLKYSIPQFISNEAGVFYWKLLQTNLEGKLKILPKNIHHIESYVGPPTLEASKDDFTMITILPVDEFDNPQLDSTTVTLKNFIDFKKEEKDLLINDLFTFDILNAPTSTGKLITTVTSGNVSSKEHTIDIMAGRAVDFTLSRKRNHPYADGNQTLQLITSSITDRYGNTVSDGTLVTFYIQTEHGATRQTTATTINGVATANLLHPEKAESWEVRALIPNMAVSNYVKIEFLPAIKDFDIQITGRSIKVTSLTSFLGQIIPDGFTVEAIIVGNDSDHNLNKGTLNGDVTFYLDPNVFEKGDYDIKITAGGIVKHLKNVAVE</sequence>
<dbReference type="InterPro" id="IPR013783">
    <property type="entry name" value="Ig-like_fold"/>
</dbReference>
<dbReference type="eggNOG" id="ENOG502Z7K6">
    <property type="taxonomic scope" value="Bacteria"/>
</dbReference>
<reference evidence="1" key="1">
    <citation type="journal article" date="2014" name="Genome Announc.">
        <title>Draft Genome Sequences of Marine Flavobacterium Nonlabens Strains NR17, NR24, NR27, NR32, NR33, and Ara13.</title>
        <authorList>
            <person name="Nakanishi M."/>
            <person name="Meirelles P."/>
            <person name="Suzuki R."/>
            <person name="Takatani N."/>
            <person name="Mino S."/>
            <person name="Suda W."/>
            <person name="Oshima K."/>
            <person name="Hattori M."/>
            <person name="Ohkuma M."/>
            <person name="Hosokawa M."/>
            <person name="Miyashita K."/>
            <person name="Thompson F.L."/>
            <person name="Niwa A."/>
            <person name="Sawabe T."/>
            <person name="Sawabe T."/>
        </authorList>
    </citation>
    <scope>NUCLEOTIDE SEQUENCE [LARGE SCALE GENOMIC DNA]</scope>
    <source>
        <strain evidence="1">JCM 19294</strain>
    </source>
</reference>
<dbReference type="STRING" id="319236.BST91_11505"/>
<organism evidence="1 2">
    <name type="scientific">Nonlabens tegetincola</name>
    <dbReference type="NCBI Taxonomy" id="323273"/>
    <lineage>
        <taxon>Bacteria</taxon>
        <taxon>Pseudomonadati</taxon>
        <taxon>Bacteroidota</taxon>
        <taxon>Flavobacteriia</taxon>
        <taxon>Flavobacteriales</taxon>
        <taxon>Flavobacteriaceae</taxon>
        <taxon>Nonlabens</taxon>
    </lineage>
</organism>
<gene>
    <name evidence="1" type="ORF">JCM19294_2639</name>
</gene>
<protein>
    <recommendedName>
        <fullName evidence="3">Big-1 domain-containing protein</fullName>
    </recommendedName>
</protein>
<dbReference type="EMBL" id="BBML01000001">
    <property type="protein sequence ID" value="GAK95857.1"/>
    <property type="molecule type" value="Genomic_DNA"/>
</dbReference>
<dbReference type="SUPFAM" id="SSF49373">
    <property type="entry name" value="Invasin/intimin cell-adhesion fragments"/>
    <property type="match status" value="1"/>
</dbReference>
<proteinExistence type="predicted"/>
<dbReference type="RefSeq" id="WP_042276644.1">
    <property type="nucleotide sequence ID" value="NZ_BBML01000001.1"/>
</dbReference>
<comment type="caution">
    <text evidence="1">The sequence shown here is derived from an EMBL/GenBank/DDBJ whole genome shotgun (WGS) entry which is preliminary data.</text>
</comment>
<evidence type="ECO:0008006" key="3">
    <source>
        <dbReference type="Google" id="ProtNLM"/>
    </source>
</evidence>
<dbReference type="Gene3D" id="2.60.40.10">
    <property type="entry name" value="Immunoglobulins"/>
    <property type="match status" value="1"/>
</dbReference>
<name>A0A090Q101_9FLAO</name>
<evidence type="ECO:0000313" key="1">
    <source>
        <dbReference type="EMBL" id="GAK95857.1"/>
    </source>
</evidence>